<name>A0A916XAE8_9HYPH</name>
<dbReference type="CDD" id="cd03586">
    <property type="entry name" value="PolY_Pol_IV_kappa"/>
    <property type="match status" value="1"/>
</dbReference>
<proteinExistence type="inferred from homology"/>
<dbReference type="Gene3D" id="3.30.70.270">
    <property type="match status" value="1"/>
</dbReference>
<evidence type="ECO:0000256" key="16">
    <source>
        <dbReference type="ARBA" id="ARBA00049244"/>
    </source>
</evidence>
<evidence type="ECO:0000256" key="6">
    <source>
        <dbReference type="ARBA" id="ARBA00022679"/>
    </source>
</evidence>
<dbReference type="InterPro" id="IPR043128">
    <property type="entry name" value="Rev_trsase/Diguanyl_cyclase"/>
</dbReference>
<dbReference type="InterPro" id="IPR053848">
    <property type="entry name" value="IMS_HHH_1"/>
</dbReference>
<keyword evidence="14 17" id="KW-0234">DNA repair</keyword>
<comment type="caution">
    <text evidence="19">The sequence shown here is derived from an EMBL/GenBank/DDBJ whole genome shotgun (WGS) entry which is preliminary data.</text>
</comment>
<keyword evidence="4 17" id="KW-0515">Mutator protein</keyword>
<gene>
    <name evidence="17 19" type="primary">dinB</name>
    <name evidence="19" type="ORF">GCM10010994_15400</name>
</gene>
<dbReference type="GO" id="GO:0005829">
    <property type="term" value="C:cytosol"/>
    <property type="evidence" value="ECO:0007669"/>
    <property type="project" value="TreeGrafter"/>
</dbReference>
<evidence type="ECO:0000256" key="8">
    <source>
        <dbReference type="ARBA" id="ARBA00022705"/>
    </source>
</evidence>
<evidence type="ECO:0000256" key="9">
    <source>
        <dbReference type="ARBA" id="ARBA00022723"/>
    </source>
</evidence>
<keyword evidence="20" id="KW-1185">Reference proteome</keyword>
<dbReference type="PANTHER" id="PTHR11076">
    <property type="entry name" value="DNA REPAIR POLYMERASE UMUC / TRANSFERASE FAMILY MEMBER"/>
    <property type="match status" value="1"/>
</dbReference>
<keyword evidence="5 17" id="KW-0963">Cytoplasm</keyword>
<keyword evidence="12 17" id="KW-0239">DNA-directed DNA polymerase</keyword>
<comment type="cofactor">
    <cofactor evidence="17">
        <name>Mg(2+)</name>
        <dbReference type="ChEBI" id="CHEBI:18420"/>
    </cofactor>
    <text evidence="17">Binds 2 magnesium ions per subunit.</text>
</comment>
<comment type="subunit">
    <text evidence="3 17">Monomer.</text>
</comment>
<dbReference type="InterPro" id="IPR022880">
    <property type="entry name" value="DNApol_IV"/>
</dbReference>
<dbReference type="InterPro" id="IPR001126">
    <property type="entry name" value="UmuC"/>
</dbReference>
<dbReference type="InterPro" id="IPR017961">
    <property type="entry name" value="DNA_pol_Y-fam_little_finger"/>
</dbReference>
<dbReference type="SUPFAM" id="SSF56672">
    <property type="entry name" value="DNA/RNA polymerases"/>
    <property type="match status" value="1"/>
</dbReference>
<evidence type="ECO:0000256" key="10">
    <source>
        <dbReference type="ARBA" id="ARBA00022763"/>
    </source>
</evidence>
<dbReference type="GO" id="GO:0003887">
    <property type="term" value="F:DNA-directed DNA polymerase activity"/>
    <property type="evidence" value="ECO:0007669"/>
    <property type="project" value="UniProtKB-UniRule"/>
</dbReference>
<evidence type="ECO:0000256" key="2">
    <source>
        <dbReference type="ARBA" id="ARBA00010945"/>
    </source>
</evidence>
<dbReference type="GO" id="GO:0006281">
    <property type="term" value="P:DNA repair"/>
    <property type="evidence" value="ECO:0007669"/>
    <property type="project" value="UniProtKB-UniRule"/>
</dbReference>
<dbReference type="GO" id="GO:0000287">
    <property type="term" value="F:magnesium ion binding"/>
    <property type="evidence" value="ECO:0007669"/>
    <property type="project" value="UniProtKB-UniRule"/>
</dbReference>
<dbReference type="GO" id="GO:0006261">
    <property type="term" value="P:DNA-templated DNA replication"/>
    <property type="evidence" value="ECO:0007669"/>
    <property type="project" value="UniProtKB-UniRule"/>
</dbReference>
<evidence type="ECO:0000313" key="19">
    <source>
        <dbReference type="EMBL" id="GGC57355.1"/>
    </source>
</evidence>
<dbReference type="InterPro" id="IPR050116">
    <property type="entry name" value="DNA_polymerase-Y"/>
</dbReference>
<evidence type="ECO:0000256" key="13">
    <source>
        <dbReference type="ARBA" id="ARBA00023125"/>
    </source>
</evidence>
<comment type="function">
    <text evidence="15 17">Poorly processive, error-prone DNA polymerase involved in untargeted mutagenesis. Copies undamaged DNA at stalled replication forks, which arise in vivo from mismatched or misaligned primer ends. These misaligned primers can be extended by PolIV. Exhibits no 3'-5' exonuclease (proofreading) activity. May be involved in translesional synthesis, in conjunction with the beta clamp from PolIII.</text>
</comment>
<keyword evidence="13 17" id="KW-0238">DNA-binding</keyword>
<evidence type="ECO:0000256" key="3">
    <source>
        <dbReference type="ARBA" id="ARBA00011245"/>
    </source>
</evidence>
<dbReference type="EC" id="2.7.7.7" evidence="17"/>
<dbReference type="Proteomes" id="UP000637002">
    <property type="component" value="Unassembled WGS sequence"/>
</dbReference>
<comment type="similarity">
    <text evidence="2 17">Belongs to the DNA polymerase type-Y family.</text>
</comment>
<dbReference type="PANTHER" id="PTHR11076:SF33">
    <property type="entry name" value="DNA POLYMERASE KAPPA"/>
    <property type="match status" value="1"/>
</dbReference>
<dbReference type="PROSITE" id="PS50173">
    <property type="entry name" value="UMUC"/>
    <property type="match status" value="1"/>
</dbReference>
<dbReference type="GO" id="GO:0042276">
    <property type="term" value="P:error-prone translesion synthesis"/>
    <property type="evidence" value="ECO:0007669"/>
    <property type="project" value="TreeGrafter"/>
</dbReference>
<feature type="domain" description="UmuC" evidence="18">
    <location>
        <begin position="10"/>
        <end position="190"/>
    </location>
</feature>
<organism evidence="19 20">
    <name type="scientific">Chelatococcus reniformis</name>
    <dbReference type="NCBI Taxonomy" id="1494448"/>
    <lineage>
        <taxon>Bacteria</taxon>
        <taxon>Pseudomonadati</taxon>
        <taxon>Pseudomonadota</taxon>
        <taxon>Alphaproteobacteria</taxon>
        <taxon>Hyphomicrobiales</taxon>
        <taxon>Chelatococcaceae</taxon>
        <taxon>Chelatococcus</taxon>
    </lineage>
</organism>
<keyword evidence="8 17" id="KW-0235">DNA replication</keyword>
<dbReference type="FunFam" id="3.40.1170.60:FF:000001">
    <property type="entry name" value="DNA polymerase IV"/>
    <property type="match status" value="1"/>
</dbReference>
<dbReference type="SUPFAM" id="SSF100879">
    <property type="entry name" value="Lesion bypass DNA polymerase (Y-family), little finger domain"/>
    <property type="match status" value="1"/>
</dbReference>
<dbReference type="GO" id="GO:0003684">
    <property type="term" value="F:damaged DNA binding"/>
    <property type="evidence" value="ECO:0007669"/>
    <property type="project" value="InterPro"/>
</dbReference>
<dbReference type="Gene3D" id="1.10.150.20">
    <property type="entry name" value="5' to 3' exonuclease, C-terminal subdomain"/>
    <property type="match status" value="1"/>
</dbReference>
<evidence type="ECO:0000256" key="1">
    <source>
        <dbReference type="ARBA" id="ARBA00004496"/>
    </source>
</evidence>
<evidence type="ECO:0000256" key="12">
    <source>
        <dbReference type="ARBA" id="ARBA00022932"/>
    </source>
</evidence>
<evidence type="ECO:0000256" key="4">
    <source>
        <dbReference type="ARBA" id="ARBA00022457"/>
    </source>
</evidence>
<evidence type="ECO:0000256" key="7">
    <source>
        <dbReference type="ARBA" id="ARBA00022695"/>
    </source>
</evidence>
<dbReference type="AlphaFoldDB" id="A0A916XAE8"/>
<reference evidence="19" key="2">
    <citation type="submission" date="2020-09" db="EMBL/GenBank/DDBJ databases">
        <authorList>
            <person name="Sun Q."/>
            <person name="Zhou Y."/>
        </authorList>
    </citation>
    <scope>NUCLEOTIDE SEQUENCE</scope>
    <source>
        <strain evidence="19">CGMCC 1.12919</strain>
    </source>
</reference>
<comment type="catalytic activity">
    <reaction evidence="16 17">
        <text>DNA(n) + a 2'-deoxyribonucleoside 5'-triphosphate = DNA(n+1) + diphosphate</text>
        <dbReference type="Rhea" id="RHEA:22508"/>
        <dbReference type="Rhea" id="RHEA-COMP:17339"/>
        <dbReference type="Rhea" id="RHEA-COMP:17340"/>
        <dbReference type="ChEBI" id="CHEBI:33019"/>
        <dbReference type="ChEBI" id="CHEBI:61560"/>
        <dbReference type="ChEBI" id="CHEBI:173112"/>
        <dbReference type="EC" id="2.7.7.7"/>
    </reaction>
</comment>
<dbReference type="EMBL" id="BMGG01000002">
    <property type="protein sequence ID" value="GGC57355.1"/>
    <property type="molecule type" value="Genomic_DNA"/>
</dbReference>
<dbReference type="Pfam" id="PF11799">
    <property type="entry name" value="IMS_C"/>
    <property type="match status" value="1"/>
</dbReference>
<dbReference type="NCBIfam" id="NF002751">
    <property type="entry name" value="PRK02794.1"/>
    <property type="match status" value="1"/>
</dbReference>
<evidence type="ECO:0000256" key="11">
    <source>
        <dbReference type="ARBA" id="ARBA00022842"/>
    </source>
</evidence>
<sequence length="399" mass="43220">MHAEQAELAIAHIDCDAFYAAIEKRDDPSLADKPVIIGGGRRGVVSTACYVARTYGVHSAMPMFKALKACPDAVVVRPDMAKYADVGRQVRAMMRDLTPLVEPVSIDEAFLDLSGTERLHHAPPATTLMRFARDVERDIGITVSVGLSYNKFLAKVASDLDKPRGFSVIGRADAVAFLGPRSVTLIPGIGKAAQRRLAERGLHTIADLRAQSPAALMALLGNEGARLSRLARGIDERRVEPAREAKSVSAETTFEDDIRSREQLEAVLWRLCERVSARLKAAGHSGSSITLKLKTASFQLRTRTRSGLPPTQLARRLFDVGRELLVQECDGTAFRLIGVGAGDLGPGELADRGDLADTTSQRDARTERAIDALRGRFGTEAVIRGIALKDHTALKAKPK</sequence>
<evidence type="ECO:0000256" key="15">
    <source>
        <dbReference type="ARBA" id="ARBA00025589"/>
    </source>
</evidence>
<dbReference type="Pfam" id="PF00817">
    <property type="entry name" value="IMS"/>
    <property type="match status" value="1"/>
</dbReference>
<keyword evidence="11 17" id="KW-0460">Magnesium</keyword>
<keyword evidence="7 17" id="KW-0548">Nucleotidyltransferase</keyword>
<evidence type="ECO:0000313" key="20">
    <source>
        <dbReference type="Proteomes" id="UP000637002"/>
    </source>
</evidence>
<comment type="subcellular location">
    <subcellularLocation>
        <location evidence="1 17">Cytoplasm</location>
    </subcellularLocation>
</comment>
<keyword evidence="6 17" id="KW-0808">Transferase</keyword>
<protein>
    <recommendedName>
        <fullName evidence="17">DNA polymerase IV</fullName>
        <shortName evidence="17">Pol IV</shortName>
        <ecNumber evidence="17">2.7.7.7</ecNumber>
    </recommendedName>
</protein>
<keyword evidence="10 17" id="KW-0227">DNA damage</keyword>
<feature type="binding site" evidence="17">
    <location>
        <position position="14"/>
    </location>
    <ligand>
        <name>Mg(2+)</name>
        <dbReference type="ChEBI" id="CHEBI:18420"/>
    </ligand>
</feature>
<reference evidence="19" key="1">
    <citation type="journal article" date="2014" name="Int. J. Syst. Evol. Microbiol.">
        <title>Complete genome sequence of Corynebacterium casei LMG S-19264T (=DSM 44701T), isolated from a smear-ripened cheese.</title>
        <authorList>
            <consortium name="US DOE Joint Genome Institute (JGI-PGF)"/>
            <person name="Walter F."/>
            <person name="Albersmeier A."/>
            <person name="Kalinowski J."/>
            <person name="Ruckert C."/>
        </authorList>
    </citation>
    <scope>NUCLEOTIDE SEQUENCE</scope>
    <source>
        <strain evidence="19">CGMCC 1.12919</strain>
    </source>
</reference>
<dbReference type="InterPro" id="IPR043502">
    <property type="entry name" value="DNA/RNA_pol_sf"/>
</dbReference>
<feature type="binding site" evidence="17">
    <location>
        <position position="107"/>
    </location>
    <ligand>
        <name>Mg(2+)</name>
        <dbReference type="ChEBI" id="CHEBI:18420"/>
    </ligand>
</feature>
<dbReference type="GO" id="GO:0009432">
    <property type="term" value="P:SOS response"/>
    <property type="evidence" value="ECO:0007669"/>
    <property type="project" value="TreeGrafter"/>
</dbReference>
<accession>A0A916XAE8</accession>
<evidence type="ECO:0000256" key="5">
    <source>
        <dbReference type="ARBA" id="ARBA00022490"/>
    </source>
</evidence>
<evidence type="ECO:0000256" key="14">
    <source>
        <dbReference type="ARBA" id="ARBA00023204"/>
    </source>
</evidence>
<dbReference type="Pfam" id="PF21999">
    <property type="entry name" value="IMS_HHH_1"/>
    <property type="match status" value="1"/>
</dbReference>
<dbReference type="NCBIfam" id="NF002677">
    <property type="entry name" value="PRK02406.1"/>
    <property type="match status" value="1"/>
</dbReference>
<dbReference type="Gene3D" id="3.40.1170.60">
    <property type="match status" value="1"/>
</dbReference>
<feature type="active site" evidence="17">
    <location>
        <position position="108"/>
    </location>
</feature>
<dbReference type="InterPro" id="IPR036775">
    <property type="entry name" value="DNA_pol_Y-fam_lit_finger_sf"/>
</dbReference>
<dbReference type="FunFam" id="3.30.1490.100:FF:000004">
    <property type="entry name" value="DNA polymerase IV"/>
    <property type="match status" value="1"/>
</dbReference>
<keyword evidence="9 17" id="KW-0479">Metal-binding</keyword>
<evidence type="ECO:0000259" key="18">
    <source>
        <dbReference type="PROSITE" id="PS50173"/>
    </source>
</evidence>
<dbReference type="HAMAP" id="MF_01113">
    <property type="entry name" value="DNApol_IV"/>
    <property type="match status" value="1"/>
</dbReference>
<feature type="site" description="Substrate discrimination" evidence="17">
    <location>
        <position position="19"/>
    </location>
</feature>
<evidence type="ECO:0000256" key="17">
    <source>
        <dbReference type="HAMAP-Rule" id="MF_01113"/>
    </source>
</evidence>
<dbReference type="Gene3D" id="3.30.1490.100">
    <property type="entry name" value="DNA polymerase, Y-family, little finger domain"/>
    <property type="match status" value="1"/>
</dbReference>